<name>A0A9P5X0G2_9AGAR</name>
<sequence length="150" mass="16901">MTPGVAVQWALGGIASVRGLESAETLSNSVYCCWVLLFVEKWKLPLAASLCPTIPPSLASRTDPCTLRHTQRNLRGLLPIMRRWCLVRVIVCSTRRGTKILVSHHVGLVLLRWYHLVHTLNSRINIPRVFNGHHDLATSDHIAHNLEIEM</sequence>
<dbReference type="Proteomes" id="UP000807342">
    <property type="component" value="Unassembled WGS sequence"/>
</dbReference>
<comment type="caution">
    <text evidence="1">The sequence shown here is derived from an EMBL/GenBank/DDBJ whole genome shotgun (WGS) entry which is preliminary data.</text>
</comment>
<gene>
    <name evidence="1" type="ORF">P691DRAFT_780617</name>
</gene>
<dbReference type="EMBL" id="MU152070">
    <property type="protein sequence ID" value="KAF9441087.1"/>
    <property type="molecule type" value="Genomic_DNA"/>
</dbReference>
<organism evidence="1 2">
    <name type="scientific">Macrolepiota fuliginosa MF-IS2</name>
    <dbReference type="NCBI Taxonomy" id="1400762"/>
    <lineage>
        <taxon>Eukaryota</taxon>
        <taxon>Fungi</taxon>
        <taxon>Dikarya</taxon>
        <taxon>Basidiomycota</taxon>
        <taxon>Agaricomycotina</taxon>
        <taxon>Agaricomycetes</taxon>
        <taxon>Agaricomycetidae</taxon>
        <taxon>Agaricales</taxon>
        <taxon>Agaricineae</taxon>
        <taxon>Agaricaceae</taxon>
        <taxon>Macrolepiota</taxon>
    </lineage>
</organism>
<evidence type="ECO:0000313" key="1">
    <source>
        <dbReference type="EMBL" id="KAF9441087.1"/>
    </source>
</evidence>
<protein>
    <submittedName>
        <fullName evidence="1">Uncharacterized protein</fullName>
    </submittedName>
</protein>
<accession>A0A9P5X0G2</accession>
<proteinExistence type="predicted"/>
<dbReference type="AlphaFoldDB" id="A0A9P5X0G2"/>
<keyword evidence="2" id="KW-1185">Reference proteome</keyword>
<evidence type="ECO:0000313" key="2">
    <source>
        <dbReference type="Proteomes" id="UP000807342"/>
    </source>
</evidence>
<reference evidence="1" key="1">
    <citation type="submission" date="2020-11" db="EMBL/GenBank/DDBJ databases">
        <authorList>
            <consortium name="DOE Joint Genome Institute"/>
            <person name="Ahrendt S."/>
            <person name="Riley R."/>
            <person name="Andreopoulos W."/>
            <person name="Labutti K."/>
            <person name="Pangilinan J."/>
            <person name="Ruiz-Duenas F.J."/>
            <person name="Barrasa J.M."/>
            <person name="Sanchez-Garcia M."/>
            <person name="Camarero S."/>
            <person name="Miyauchi S."/>
            <person name="Serrano A."/>
            <person name="Linde D."/>
            <person name="Babiker R."/>
            <person name="Drula E."/>
            <person name="Ayuso-Fernandez I."/>
            <person name="Pacheco R."/>
            <person name="Padilla G."/>
            <person name="Ferreira P."/>
            <person name="Barriuso J."/>
            <person name="Kellner H."/>
            <person name="Castanera R."/>
            <person name="Alfaro M."/>
            <person name="Ramirez L."/>
            <person name="Pisabarro A.G."/>
            <person name="Kuo A."/>
            <person name="Tritt A."/>
            <person name="Lipzen A."/>
            <person name="He G."/>
            <person name="Yan M."/>
            <person name="Ng V."/>
            <person name="Cullen D."/>
            <person name="Martin F."/>
            <person name="Rosso M.-N."/>
            <person name="Henrissat B."/>
            <person name="Hibbett D."/>
            <person name="Martinez A.T."/>
            <person name="Grigoriev I.V."/>
        </authorList>
    </citation>
    <scope>NUCLEOTIDE SEQUENCE</scope>
    <source>
        <strain evidence="1">MF-IS2</strain>
    </source>
</reference>